<dbReference type="KEGG" id="rml:FF011L_20490"/>
<organism evidence="5 6">
    <name type="scientific">Roseimaritima multifibrata</name>
    <dbReference type="NCBI Taxonomy" id="1930274"/>
    <lineage>
        <taxon>Bacteria</taxon>
        <taxon>Pseudomonadati</taxon>
        <taxon>Planctomycetota</taxon>
        <taxon>Planctomycetia</taxon>
        <taxon>Pirellulales</taxon>
        <taxon>Pirellulaceae</taxon>
        <taxon>Roseimaritima</taxon>
    </lineage>
</organism>
<dbReference type="Gene3D" id="3.40.50.450">
    <property type="match status" value="1"/>
</dbReference>
<dbReference type="SUPFAM" id="SSF102405">
    <property type="entry name" value="MCP/YpsA-like"/>
    <property type="match status" value="1"/>
</dbReference>
<dbReference type="InterPro" id="IPR031100">
    <property type="entry name" value="LOG_fam"/>
</dbReference>
<dbReference type="Pfam" id="PF03641">
    <property type="entry name" value="Lysine_decarbox"/>
    <property type="match status" value="1"/>
</dbReference>
<dbReference type="InterPro" id="IPR052341">
    <property type="entry name" value="LOG_family_nucleotidases"/>
</dbReference>
<feature type="compositionally biased region" description="Basic and acidic residues" evidence="4">
    <location>
        <begin position="23"/>
        <end position="33"/>
    </location>
</feature>
<reference evidence="5 6" key="1">
    <citation type="submission" date="2019-02" db="EMBL/GenBank/DDBJ databases">
        <title>Deep-cultivation of Planctomycetes and their phenomic and genomic characterization uncovers novel biology.</title>
        <authorList>
            <person name="Wiegand S."/>
            <person name="Jogler M."/>
            <person name="Boedeker C."/>
            <person name="Pinto D."/>
            <person name="Vollmers J."/>
            <person name="Rivas-Marin E."/>
            <person name="Kohn T."/>
            <person name="Peeters S.H."/>
            <person name="Heuer A."/>
            <person name="Rast P."/>
            <person name="Oberbeckmann S."/>
            <person name="Bunk B."/>
            <person name="Jeske O."/>
            <person name="Meyerdierks A."/>
            <person name="Storesund J.E."/>
            <person name="Kallscheuer N."/>
            <person name="Luecker S."/>
            <person name="Lage O.M."/>
            <person name="Pohl T."/>
            <person name="Merkel B.J."/>
            <person name="Hornburger P."/>
            <person name="Mueller R.-W."/>
            <person name="Bruemmer F."/>
            <person name="Labrenz M."/>
            <person name="Spormann A.M."/>
            <person name="Op den Camp H."/>
            <person name="Overmann J."/>
            <person name="Amann R."/>
            <person name="Jetten M.S.M."/>
            <person name="Mascher T."/>
            <person name="Medema M.H."/>
            <person name="Devos D.P."/>
            <person name="Kaster A.-K."/>
            <person name="Ovreas L."/>
            <person name="Rohde M."/>
            <person name="Galperin M.Y."/>
            <person name="Jogler C."/>
        </authorList>
    </citation>
    <scope>NUCLEOTIDE SEQUENCE [LARGE SCALE GENOMIC DNA]</scope>
    <source>
        <strain evidence="5 6">FF011L</strain>
    </source>
</reference>
<dbReference type="PANTHER" id="PTHR43393">
    <property type="entry name" value="CYTOKININ RIBOSIDE 5'-MONOPHOSPHATE PHOSPHORIBOHYDROLASE"/>
    <property type="match status" value="1"/>
</dbReference>
<dbReference type="GO" id="GO:0005829">
    <property type="term" value="C:cytosol"/>
    <property type="evidence" value="ECO:0007669"/>
    <property type="project" value="TreeGrafter"/>
</dbReference>
<evidence type="ECO:0000313" key="5">
    <source>
        <dbReference type="EMBL" id="QDS93287.1"/>
    </source>
</evidence>
<comment type="catalytic activity">
    <reaction evidence="1">
        <text>AMP + H2O = D-ribose 5-phosphate + adenine</text>
        <dbReference type="Rhea" id="RHEA:20129"/>
        <dbReference type="ChEBI" id="CHEBI:15377"/>
        <dbReference type="ChEBI" id="CHEBI:16708"/>
        <dbReference type="ChEBI" id="CHEBI:78346"/>
        <dbReference type="ChEBI" id="CHEBI:456215"/>
        <dbReference type="EC" id="3.2.2.4"/>
    </reaction>
</comment>
<dbReference type="OrthoDB" id="9801098at2"/>
<gene>
    <name evidence="5" type="ORF">FF011L_20490</name>
</gene>
<evidence type="ECO:0000256" key="3">
    <source>
        <dbReference type="ARBA" id="ARBA00031983"/>
    </source>
</evidence>
<dbReference type="Proteomes" id="UP000320672">
    <property type="component" value="Chromosome"/>
</dbReference>
<evidence type="ECO:0000256" key="1">
    <source>
        <dbReference type="ARBA" id="ARBA00000274"/>
    </source>
</evidence>
<dbReference type="RefSeq" id="WP_145351481.1">
    <property type="nucleotide sequence ID" value="NZ_CP036262.1"/>
</dbReference>
<dbReference type="EMBL" id="CP036262">
    <property type="protein sequence ID" value="QDS93287.1"/>
    <property type="molecule type" value="Genomic_DNA"/>
</dbReference>
<protein>
    <recommendedName>
        <fullName evidence="3">AMP nucleosidase</fullName>
        <ecNumber evidence="2">3.2.2.4</ecNumber>
    </recommendedName>
    <alternativeName>
        <fullName evidence="3">AMP nucleosidase</fullName>
    </alternativeName>
</protein>
<evidence type="ECO:0000313" key="6">
    <source>
        <dbReference type="Proteomes" id="UP000320672"/>
    </source>
</evidence>
<name>A0A517MET1_9BACT</name>
<evidence type="ECO:0000256" key="2">
    <source>
        <dbReference type="ARBA" id="ARBA00011985"/>
    </source>
</evidence>
<feature type="compositionally biased region" description="Basic and acidic residues" evidence="4">
    <location>
        <begin position="1"/>
        <end position="13"/>
    </location>
</feature>
<dbReference type="GO" id="GO:0008714">
    <property type="term" value="F:AMP nucleosidase activity"/>
    <property type="evidence" value="ECO:0007669"/>
    <property type="project" value="UniProtKB-EC"/>
</dbReference>
<sequence length="351" mass="39805">MKNLNPREAKDLPSEAIGEDELERPQPADEPIDRFAGGDLLTVMRGTIDRLQRDRTALGDLKILSRTIRELRYAFKVFRPFRRRRKVTIFGSARTKPDHPQYLTAEGFAKRMAEHGWMVITGAGGGIMEAGHKGAGREASMGLNIMLPFEQSSNPYIEGDPKLVTLKYFFTRKLMFVKETSAIVCCPGGFGTLDETFETITLLQTGKQTMVPVVLLDEPGGSYWKDLGVFLEKQLISGGLASPEDVSLYKITDSIDEAIEEVLKFYRVYHSLRYVREKLVFRIKKKLSDDRLAELAKRFADILVEGTYEQTTALPEESGEPEVADLPRLVFQFNRRNLGRLRMLIDFINES</sequence>
<dbReference type="PANTHER" id="PTHR43393:SF2">
    <property type="entry name" value="CYTOKININ RIBOSIDE 5'-MONOPHOSPHATE PHOSPHORIBOHYDROLASE"/>
    <property type="match status" value="1"/>
</dbReference>
<dbReference type="FunFam" id="3.40.50.450:FF:000027">
    <property type="entry name" value="Possible lysine decarboxylase"/>
    <property type="match status" value="1"/>
</dbReference>
<proteinExistence type="predicted"/>
<keyword evidence="6" id="KW-1185">Reference proteome</keyword>
<evidence type="ECO:0000256" key="4">
    <source>
        <dbReference type="SAM" id="MobiDB-lite"/>
    </source>
</evidence>
<accession>A0A517MET1</accession>
<dbReference type="AlphaFoldDB" id="A0A517MET1"/>
<feature type="region of interest" description="Disordered" evidence="4">
    <location>
        <begin position="1"/>
        <end position="34"/>
    </location>
</feature>
<dbReference type="EC" id="3.2.2.4" evidence="2"/>